<dbReference type="RefSeq" id="WP_149512633.1">
    <property type="nucleotide sequence ID" value="NZ_VDFC01000043.1"/>
</dbReference>
<evidence type="ECO:0000313" key="3">
    <source>
        <dbReference type="Proteomes" id="UP000324965"/>
    </source>
</evidence>
<dbReference type="Proteomes" id="UP000324965">
    <property type="component" value="Unassembled WGS sequence"/>
</dbReference>
<feature type="transmembrane region" description="Helical" evidence="1">
    <location>
        <begin position="66"/>
        <end position="85"/>
    </location>
</feature>
<protein>
    <submittedName>
        <fullName evidence="2">Uncharacterized protein</fullName>
    </submittedName>
</protein>
<keyword evidence="1" id="KW-0472">Membrane</keyword>
<name>A0A5B0AX11_9ACTN</name>
<accession>A0A5B0AX11</accession>
<feature type="transmembrane region" description="Helical" evidence="1">
    <location>
        <begin position="127"/>
        <end position="148"/>
    </location>
</feature>
<dbReference type="AlphaFoldDB" id="A0A5B0AX11"/>
<organism evidence="2 3">
    <name type="scientific">Streptomyces apricus</name>
    <dbReference type="NCBI Taxonomy" id="1828112"/>
    <lineage>
        <taxon>Bacteria</taxon>
        <taxon>Bacillati</taxon>
        <taxon>Actinomycetota</taxon>
        <taxon>Actinomycetes</taxon>
        <taxon>Kitasatosporales</taxon>
        <taxon>Streptomycetaceae</taxon>
        <taxon>Streptomyces</taxon>
    </lineage>
</organism>
<dbReference type="OrthoDB" id="4179901at2"/>
<keyword evidence="3" id="KW-1185">Reference proteome</keyword>
<evidence type="ECO:0000256" key="1">
    <source>
        <dbReference type="SAM" id="Phobius"/>
    </source>
</evidence>
<dbReference type="Pfam" id="PF24838">
    <property type="entry name" value="8xMP"/>
    <property type="match status" value="1"/>
</dbReference>
<keyword evidence="1" id="KW-0812">Transmembrane</keyword>
<reference evidence="2 3" key="1">
    <citation type="submission" date="2019-05" db="EMBL/GenBank/DDBJ databases">
        <authorList>
            <person name="Hariharan J."/>
            <person name="Choudoir M.J."/>
            <person name="Diebold P."/>
            <person name="Panke-Buisse K."/>
            <person name="Buckley D.H."/>
        </authorList>
    </citation>
    <scope>NUCLEOTIDE SEQUENCE [LARGE SCALE GENOMIC DNA]</scope>
    <source>
        <strain evidence="2 3">SUN51</strain>
    </source>
</reference>
<gene>
    <name evidence="2" type="ORF">FGF04_19800</name>
</gene>
<proteinExistence type="predicted"/>
<evidence type="ECO:0000313" key="2">
    <source>
        <dbReference type="EMBL" id="KAA0933791.1"/>
    </source>
</evidence>
<comment type="caution">
    <text evidence="2">The sequence shown here is derived from an EMBL/GenBank/DDBJ whole genome shotgun (WGS) entry which is preliminary data.</text>
</comment>
<dbReference type="EMBL" id="VDFC01000043">
    <property type="protein sequence ID" value="KAA0933791.1"/>
    <property type="molecule type" value="Genomic_DNA"/>
</dbReference>
<sequence>MGDDGESQTQTQAQAQAQRLAEDDRLWQHTLHVNTMLLQRGNLFLVGQSLFAVAHTTLLTSERHLVAARVLAAFGLVLALTWLYVGHRHRLYYQHVQRRALERLPEYAATWTSWATRRQGRARGRSIVLISYLLPSLAAVMWTALLLIT</sequence>
<dbReference type="InterPro" id="IPR056918">
    <property type="entry name" value="8xMP"/>
</dbReference>
<keyword evidence="1" id="KW-1133">Transmembrane helix</keyword>